<organism evidence="1 2">
    <name type="scientific">Phormidesmis priestleyi ULC007</name>
    <dbReference type="NCBI Taxonomy" id="1920490"/>
    <lineage>
        <taxon>Bacteria</taxon>
        <taxon>Bacillati</taxon>
        <taxon>Cyanobacteriota</taxon>
        <taxon>Cyanophyceae</taxon>
        <taxon>Leptolyngbyales</taxon>
        <taxon>Leptolyngbyaceae</taxon>
        <taxon>Phormidesmis</taxon>
    </lineage>
</organism>
<evidence type="ECO:0000313" key="2">
    <source>
        <dbReference type="Proteomes" id="UP000238634"/>
    </source>
</evidence>
<accession>A0A2T1DNR7</accession>
<dbReference type="RefSeq" id="WP_073069163.1">
    <property type="nucleotide sequence ID" value="NZ_MPPI01000001.1"/>
</dbReference>
<dbReference type="Proteomes" id="UP000238634">
    <property type="component" value="Unassembled WGS sequence"/>
</dbReference>
<comment type="caution">
    <text evidence="1">The sequence shown here is derived from an EMBL/GenBank/DDBJ whole genome shotgun (WGS) entry which is preliminary data.</text>
</comment>
<evidence type="ECO:0008006" key="3">
    <source>
        <dbReference type="Google" id="ProtNLM"/>
    </source>
</evidence>
<dbReference type="AlphaFoldDB" id="A0A2T1DNR7"/>
<reference evidence="1 2" key="2">
    <citation type="submission" date="2018-03" db="EMBL/GenBank/DDBJ databases">
        <title>The ancient ancestry and fast evolution of plastids.</title>
        <authorList>
            <person name="Moore K.R."/>
            <person name="Magnabosco C."/>
            <person name="Momper L."/>
            <person name="Gold D.A."/>
            <person name="Bosak T."/>
            <person name="Fournier G.P."/>
        </authorList>
    </citation>
    <scope>NUCLEOTIDE SEQUENCE [LARGE SCALE GENOMIC DNA]</scope>
    <source>
        <strain evidence="1 2">ULC007</strain>
    </source>
</reference>
<dbReference type="OrthoDB" id="9802230at2"/>
<dbReference type="EMBL" id="PVWG01000001">
    <property type="protein sequence ID" value="PSB22143.1"/>
    <property type="molecule type" value="Genomic_DNA"/>
</dbReference>
<keyword evidence="2" id="KW-1185">Reference proteome</keyword>
<name>A0A2T1DNR7_9CYAN</name>
<gene>
    <name evidence="1" type="ORF">C7B65_01695</name>
</gene>
<sequence>MLQTEFPFTLPLGYVDSEGTLHKEGTMRLATAFDEIAPLKDPRVRSNSAYLLLILLSRVVTKLGTLEHINPKTIEELFAADLAYLQDLYCRVNQNGHNRVQTQCPYCEKAFQVELSSVGE</sequence>
<proteinExistence type="predicted"/>
<dbReference type="STRING" id="1920490.GCA_001895925_00887"/>
<protein>
    <recommendedName>
        <fullName evidence="3">Phage tail assembly protein</fullName>
    </recommendedName>
</protein>
<reference evidence="1 2" key="1">
    <citation type="submission" date="2018-02" db="EMBL/GenBank/DDBJ databases">
        <authorList>
            <person name="Cohen D.B."/>
            <person name="Kent A.D."/>
        </authorList>
    </citation>
    <scope>NUCLEOTIDE SEQUENCE [LARGE SCALE GENOMIC DNA]</scope>
    <source>
        <strain evidence="1 2">ULC007</strain>
    </source>
</reference>
<evidence type="ECO:0000313" key="1">
    <source>
        <dbReference type="EMBL" id="PSB22143.1"/>
    </source>
</evidence>